<dbReference type="SUPFAM" id="SSF101898">
    <property type="entry name" value="NHL repeat"/>
    <property type="match status" value="1"/>
</dbReference>
<evidence type="ECO:0008006" key="4">
    <source>
        <dbReference type="Google" id="ProtNLM"/>
    </source>
</evidence>
<dbReference type="InterPro" id="IPR013784">
    <property type="entry name" value="Carb-bd-like_fold"/>
</dbReference>
<accession>A0A1M5Y2P7</accession>
<evidence type="ECO:0000313" key="3">
    <source>
        <dbReference type="Proteomes" id="UP000189796"/>
    </source>
</evidence>
<feature type="signal peptide" evidence="1">
    <location>
        <begin position="1"/>
        <end position="29"/>
    </location>
</feature>
<dbReference type="OrthoDB" id="7578032at2"/>
<dbReference type="AlphaFoldDB" id="A0A1M5Y2P7"/>
<dbReference type="SUPFAM" id="SSF49452">
    <property type="entry name" value="Starch-binding domain-like"/>
    <property type="match status" value="1"/>
</dbReference>
<reference evidence="2 3" key="1">
    <citation type="submission" date="2016-11" db="EMBL/GenBank/DDBJ databases">
        <authorList>
            <person name="Jaros S."/>
            <person name="Januszkiewicz K."/>
            <person name="Wedrychowicz H."/>
        </authorList>
    </citation>
    <scope>NUCLEOTIDE SEQUENCE [LARGE SCALE GENOMIC DNA]</scope>
    <source>
        <strain evidence="2 3">GAS138</strain>
    </source>
</reference>
<keyword evidence="1" id="KW-0732">Signal</keyword>
<feature type="chain" id="PRO_5013155505" description="Carboxypeptidase regulatory-like domain-containing protein" evidence="1">
    <location>
        <begin position="30"/>
        <end position="714"/>
    </location>
</feature>
<organism evidence="2 3">
    <name type="scientific">Bradyrhizobium erythrophlei</name>
    <dbReference type="NCBI Taxonomy" id="1437360"/>
    <lineage>
        <taxon>Bacteria</taxon>
        <taxon>Pseudomonadati</taxon>
        <taxon>Pseudomonadota</taxon>
        <taxon>Alphaproteobacteria</taxon>
        <taxon>Hyphomicrobiales</taxon>
        <taxon>Nitrobacteraceae</taxon>
        <taxon>Bradyrhizobium</taxon>
    </lineage>
</organism>
<evidence type="ECO:0000256" key="1">
    <source>
        <dbReference type="SAM" id="SignalP"/>
    </source>
</evidence>
<proteinExistence type="predicted"/>
<sequence>MFVTRALARLTIFAGLMVLPSTIPTAAYAQQAVAIGATDIGGTVVGAAGPEAGVWVIAETTELPTKFARIVVTDDQGRYLIPDLPAANYSVWVRGYGLVDSTKLTAKPGQLLDHTAVAAPNEAAAAHYYPAIYWYAMMKIPPAGDFDGKSDIPEKLTQTDWVKQMKNIGCIGCHQLGQEATRTIPAAFGKFDSGEAAWMRRVQSGQSGEQMTNQLAGNFGGVPFKYLGDWTDRVAKGELPKSKPPRPQGVERNIVITSWEWSTPDKYLHDLISSDRRDPTVNAYGPLYGSPEYSTDNMPILDPKTNKVSFFKMPVADPEMPESLGPGHAASVKPLEPSAYWGEQKLWDTRANNHNSMFDEKGRLWLSATVRGIDNPAFCKQGSDHPSAKVFPLEKSARQVAMLDPRTMKYSFINTCFGTHHLQFGYDANDTLWLSGTGPVAGWINTKMFDETGDAARSQGWSPFVLDTNGNGKRDDYVEPNAPLDPNKDKRIVPGSGPYAVMPSPVDGSIWYTVGIFGGPPGFLRFDPATGLSEVFNVPAPAFGIRGGDIDKNGVVWASLSSGHLGSFDRRKCKGPLNGPTATGNHCPEGWTIYQYPGPGFDGIGENSAESSYYTWVDQHNTSGLGENIPMSTANLGDGFVALKDGKMITIRIPYPLSFYAKGFDGRIDDPNAGWKGRGLWSTNGDRTPWLKEGGKGSMPRAVHIQFRPDPLAN</sequence>
<dbReference type="EMBL" id="LT670817">
    <property type="protein sequence ID" value="SHI05773.1"/>
    <property type="molecule type" value="Genomic_DNA"/>
</dbReference>
<protein>
    <recommendedName>
        <fullName evidence="4">Carboxypeptidase regulatory-like domain-containing protein</fullName>
    </recommendedName>
</protein>
<name>A0A1M5Y2P7_9BRAD</name>
<dbReference type="Proteomes" id="UP000189796">
    <property type="component" value="Chromosome I"/>
</dbReference>
<gene>
    <name evidence="2" type="ORF">SAMN05443248_7823</name>
</gene>
<evidence type="ECO:0000313" key="2">
    <source>
        <dbReference type="EMBL" id="SHI05773.1"/>
    </source>
</evidence>
<dbReference type="GO" id="GO:0030246">
    <property type="term" value="F:carbohydrate binding"/>
    <property type="evidence" value="ECO:0007669"/>
    <property type="project" value="InterPro"/>
</dbReference>
<dbReference type="RefSeq" id="WP_079605947.1">
    <property type="nucleotide sequence ID" value="NZ_LT670817.1"/>
</dbReference>